<dbReference type="InterPro" id="IPR007194">
    <property type="entry name" value="TRAPP_component"/>
</dbReference>
<dbReference type="STRING" id="105231.A0A1Y1IG54"/>
<organism evidence="2 3">
    <name type="scientific">Klebsormidium nitens</name>
    <name type="common">Green alga</name>
    <name type="synonym">Ulothrix nitens</name>
    <dbReference type="NCBI Taxonomy" id="105231"/>
    <lineage>
        <taxon>Eukaryota</taxon>
        <taxon>Viridiplantae</taxon>
        <taxon>Streptophyta</taxon>
        <taxon>Klebsormidiophyceae</taxon>
        <taxon>Klebsormidiales</taxon>
        <taxon>Klebsormidiaceae</taxon>
        <taxon>Klebsormidium</taxon>
    </lineage>
</organism>
<dbReference type="InterPro" id="IPR024096">
    <property type="entry name" value="NO_sig/Golgi_transp_ligand-bd"/>
</dbReference>
<dbReference type="SUPFAM" id="SSF111126">
    <property type="entry name" value="Ligand-binding domain in the NO signalling and Golgi transport"/>
    <property type="match status" value="1"/>
</dbReference>
<protein>
    <submittedName>
        <fullName evidence="2">Transport protein particle (TRAPP) component</fullName>
    </submittedName>
</protein>
<dbReference type="OrthoDB" id="941624at2759"/>
<dbReference type="CDD" id="cd14944">
    <property type="entry name" value="TRAPPC6A_Trs33"/>
    <property type="match status" value="1"/>
</dbReference>
<dbReference type="Proteomes" id="UP000054558">
    <property type="component" value="Unassembled WGS sequence"/>
</dbReference>
<dbReference type="InterPro" id="IPR037992">
    <property type="entry name" value="TRAPPC6/Trs33"/>
</dbReference>
<proteinExistence type="inferred from homology"/>
<accession>A0A1Y1IG54</accession>
<gene>
    <name evidence="2" type="ORF">KFL_005660080</name>
</gene>
<dbReference type="Pfam" id="PF04051">
    <property type="entry name" value="TRAPP"/>
    <property type="match status" value="1"/>
</dbReference>
<evidence type="ECO:0000313" key="3">
    <source>
        <dbReference type="Proteomes" id="UP000054558"/>
    </source>
</evidence>
<reference evidence="2 3" key="1">
    <citation type="journal article" date="2014" name="Nat. Commun.">
        <title>Klebsormidium flaccidum genome reveals primary factors for plant terrestrial adaptation.</title>
        <authorList>
            <person name="Hori K."/>
            <person name="Maruyama F."/>
            <person name="Fujisawa T."/>
            <person name="Togashi T."/>
            <person name="Yamamoto N."/>
            <person name="Seo M."/>
            <person name="Sato S."/>
            <person name="Yamada T."/>
            <person name="Mori H."/>
            <person name="Tajima N."/>
            <person name="Moriyama T."/>
            <person name="Ikeuchi M."/>
            <person name="Watanabe M."/>
            <person name="Wada H."/>
            <person name="Kobayashi K."/>
            <person name="Saito M."/>
            <person name="Masuda T."/>
            <person name="Sasaki-Sekimoto Y."/>
            <person name="Mashiguchi K."/>
            <person name="Awai K."/>
            <person name="Shimojima M."/>
            <person name="Masuda S."/>
            <person name="Iwai M."/>
            <person name="Nobusawa T."/>
            <person name="Narise T."/>
            <person name="Kondo S."/>
            <person name="Saito H."/>
            <person name="Sato R."/>
            <person name="Murakawa M."/>
            <person name="Ihara Y."/>
            <person name="Oshima-Yamada Y."/>
            <person name="Ohtaka K."/>
            <person name="Satoh M."/>
            <person name="Sonobe K."/>
            <person name="Ishii M."/>
            <person name="Ohtani R."/>
            <person name="Kanamori-Sato M."/>
            <person name="Honoki R."/>
            <person name="Miyazaki D."/>
            <person name="Mochizuki H."/>
            <person name="Umetsu J."/>
            <person name="Higashi K."/>
            <person name="Shibata D."/>
            <person name="Kamiya Y."/>
            <person name="Sato N."/>
            <person name="Nakamura Y."/>
            <person name="Tabata S."/>
            <person name="Ida S."/>
            <person name="Kurokawa K."/>
            <person name="Ohta H."/>
        </authorList>
    </citation>
    <scope>NUCLEOTIDE SEQUENCE [LARGE SCALE GENOMIC DNA]</scope>
    <source>
        <strain evidence="2 3">NIES-2285</strain>
    </source>
</reference>
<dbReference type="FunFam" id="3.30.1380.20:FF:000008">
    <property type="entry name" value="trafficking protein particle complex subunit 6B"/>
    <property type="match status" value="1"/>
</dbReference>
<evidence type="ECO:0000313" key="2">
    <source>
        <dbReference type="EMBL" id="GAQ89824.1"/>
    </source>
</evidence>
<dbReference type="PANTHER" id="PTHR12817:SF0">
    <property type="entry name" value="GEO08327P1"/>
    <property type="match status" value="1"/>
</dbReference>
<dbReference type="EMBL" id="DF237515">
    <property type="protein sequence ID" value="GAQ89824.1"/>
    <property type="molecule type" value="Genomic_DNA"/>
</dbReference>
<comment type="similarity">
    <text evidence="1">Belongs to the TRAPP small subunits family. BET3 subfamily.</text>
</comment>
<dbReference type="GO" id="GO:0005801">
    <property type="term" value="C:cis-Golgi network"/>
    <property type="evidence" value="ECO:0000318"/>
    <property type="project" value="GO_Central"/>
</dbReference>
<dbReference type="GO" id="GO:0006888">
    <property type="term" value="P:endoplasmic reticulum to Golgi vesicle-mediated transport"/>
    <property type="evidence" value="ECO:0000318"/>
    <property type="project" value="GO_Central"/>
</dbReference>
<dbReference type="PANTHER" id="PTHR12817">
    <property type="entry name" value="TRAFFICKING PROTEIN PARTICLE COMPLEX SUBUNIT 6B"/>
    <property type="match status" value="1"/>
</dbReference>
<evidence type="ECO:0000256" key="1">
    <source>
        <dbReference type="ARBA" id="ARBA00006218"/>
    </source>
</evidence>
<sequence length="175" mass="19410">MPPGSREIAESCLDLLNIELVRSYSEQLKGRPELAGRRVEAIGFQVGQQLVERATKERPRFADHLEVIKFICKDLWSDVFKKQVDNLKTNHRGTFVLQDTRFRWLTRLSSDVPPPGTPVSPSDTPAARASAEAGAYLYFPCGLIRGALTNLGIPCTVSAEVNQLPACSFTIKIKP</sequence>
<keyword evidence="3" id="KW-1185">Reference proteome</keyword>
<dbReference type="OMA" id="CKEFWTA"/>
<dbReference type="AlphaFoldDB" id="A0A1Y1IG54"/>
<dbReference type="GO" id="GO:0005802">
    <property type="term" value="C:trans-Golgi network"/>
    <property type="evidence" value="ECO:0000318"/>
    <property type="project" value="GO_Central"/>
</dbReference>
<name>A0A1Y1IG54_KLENI</name>
<dbReference type="Gene3D" id="3.30.1380.20">
    <property type="entry name" value="Trafficking protein particle complex subunit 3"/>
    <property type="match status" value="1"/>
</dbReference>
<dbReference type="GO" id="GO:0030008">
    <property type="term" value="C:TRAPP complex"/>
    <property type="evidence" value="ECO:0000318"/>
    <property type="project" value="GO_Central"/>
</dbReference>